<proteinExistence type="inferred from homology"/>
<evidence type="ECO:0000256" key="4">
    <source>
        <dbReference type="ARBA" id="ARBA00023163"/>
    </source>
</evidence>
<feature type="compositionally biased region" description="Polar residues" evidence="5">
    <location>
        <begin position="388"/>
        <end position="397"/>
    </location>
</feature>
<dbReference type="PANTHER" id="PTHR47792:SF1">
    <property type="entry name" value="PROTEIN SOK2-RELATED"/>
    <property type="match status" value="1"/>
</dbReference>
<keyword evidence="4" id="KW-0804">Transcription</keyword>
<dbReference type="GO" id="GO:0045944">
    <property type="term" value="P:positive regulation of transcription by RNA polymerase II"/>
    <property type="evidence" value="ECO:0007669"/>
    <property type="project" value="TreeGrafter"/>
</dbReference>
<dbReference type="Gene3D" id="3.10.260.10">
    <property type="entry name" value="Transcription regulator HTH, APSES-type DNA-binding domain"/>
    <property type="match status" value="1"/>
</dbReference>
<dbReference type="EMBL" id="GG745343">
    <property type="protein sequence ID" value="KNE64044.1"/>
    <property type="molecule type" value="Genomic_DNA"/>
</dbReference>
<evidence type="ECO:0000256" key="5">
    <source>
        <dbReference type="SAM" id="MobiDB-lite"/>
    </source>
</evidence>
<evidence type="ECO:0000256" key="2">
    <source>
        <dbReference type="ARBA" id="ARBA00023015"/>
    </source>
</evidence>
<organism evidence="7 8">
    <name type="scientific">Allomyces macrogynus (strain ATCC 38327)</name>
    <name type="common">Allomyces javanicus var. macrogynus</name>
    <dbReference type="NCBI Taxonomy" id="578462"/>
    <lineage>
        <taxon>Eukaryota</taxon>
        <taxon>Fungi</taxon>
        <taxon>Fungi incertae sedis</taxon>
        <taxon>Blastocladiomycota</taxon>
        <taxon>Blastocladiomycetes</taxon>
        <taxon>Blastocladiales</taxon>
        <taxon>Blastocladiaceae</taxon>
        <taxon>Allomyces</taxon>
    </lineage>
</organism>
<dbReference type="Pfam" id="PF04383">
    <property type="entry name" value="KilA-N"/>
    <property type="match status" value="1"/>
</dbReference>
<reference evidence="7 8" key="1">
    <citation type="submission" date="2009-11" db="EMBL/GenBank/DDBJ databases">
        <title>Annotation of Allomyces macrogynus ATCC 38327.</title>
        <authorList>
            <consortium name="The Broad Institute Genome Sequencing Platform"/>
            <person name="Russ C."/>
            <person name="Cuomo C."/>
            <person name="Burger G."/>
            <person name="Gray M.W."/>
            <person name="Holland P.W.H."/>
            <person name="King N."/>
            <person name="Lang F.B.F."/>
            <person name="Roger A.J."/>
            <person name="Ruiz-Trillo I."/>
            <person name="Young S.K."/>
            <person name="Zeng Q."/>
            <person name="Gargeya S."/>
            <person name="Fitzgerald M."/>
            <person name="Haas B."/>
            <person name="Abouelleil A."/>
            <person name="Alvarado L."/>
            <person name="Arachchi H.M."/>
            <person name="Berlin A."/>
            <person name="Chapman S.B."/>
            <person name="Gearin G."/>
            <person name="Goldberg J."/>
            <person name="Griggs A."/>
            <person name="Gujja S."/>
            <person name="Hansen M."/>
            <person name="Heiman D."/>
            <person name="Howarth C."/>
            <person name="Larimer J."/>
            <person name="Lui A."/>
            <person name="MacDonald P.J.P."/>
            <person name="McCowen C."/>
            <person name="Montmayeur A."/>
            <person name="Murphy C."/>
            <person name="Neiman D."/>
            <person name="Pearson M."/>
            <person name="Priest M."/>
            <person name="Roberts A."/>
            <person name="Saif S."/>
            <person name="Shea T."/>
            <person name="Sisk P."/>
            <person name="Stolte C."/>
            <person name="Sykes S."/>
            <person name="Wortman J."/>
            <person name="Nusbaum C."/>
            <person name="Birren B."/>
        </authorList>
    </citation>
    <scope>NUCLEOTIDE SEQUENCE [LARGE SCALE GENOMIC DNA]</scope>
    <source>
        <strain evidence="7 8">ATCC 38327</strain>
    </source>
</reference>
<dbReference type="PANTHER" id="PTHR47792">
    <property type="entry name" value="PROTEIN SOK2-RELATED"/>
    <property type="match status" value="1"/>
</dbReference>
<feature type="domain" description="HTH APSES-type" evidence="6">
    <location>
        <begin position="81"/>
        <end position="187"/>
    </location>
</feature>
<keyword evidence="2" id="KW-0805">Transcription regulation</keyword>
<dbReference type="PROSITE" id="PS51299">
    <property type="entry name" value="HTH_APSES"/>
    <property type="match status" value="1"/>
</dbReference>
<dbReference type="InterPro" id="IPR003163">
    <property type="entry name" value="Tscrpt_reg_HTH_APSES-type"/>
</dbReference>
<dbReference type="GO" id="GO:0003700">
    <property type="term" value="F:DNA-binding transcription factor activity"/>
    <property type="evidence" value="ECO:0007669"/>
    <property type="project" value="TreeGrafter"/>
</dbReference>
<dbReference type="InterPro" id="IPR018004">
    <property type="entry name" value="KilA/APSES_HTH"/>
</dbReference>
<evidence type="ECO:0000259" key="6">
    <source>
        <dbReference type="PROSITE" id="PS51299"/>
    </source>
</evidence>
<dbReference type="GO" id="GO:0005634">
    <property type="term" value="C:nucleus"/>
    <property type="evidence" value="ECO:0007669"/>
    <property type="project" value="TreeGrafter"/>
</dbReference>
<evidence type="ECO:0000256" key="3">
    <source>
        <dbReference type="ARBA" id="ARBA00023125"/>
    </source>
</evidence>
<protein>
    <recommendedName>
        <fullName evidence="6">HTH APSES-type domain-containing protein</fullName>
    </recommendedName>
</protein>
<sequence>MATKSSATTPAPLSSMTPAPISREPALPPLSSCVTLTGPAPSACIAEPTTTLASTMAQVTLPAAAASAVAGALPTLNVAPHLTSFIWEEQNSRVFQLETDRLSICRRADNHFVNGTKLLNVTDMTRGKRDSLLKSEKDRDVIKTGPMRLKGVWIPLHRAIDLANQFGIANLAFPLLEPDPWPYVVGPHVASTYASVADALAAAAAAAVAAAAAAAATNNGVPTAASPTSHLTSPIAGPRPLPSIQIPGTLPAAPETGSLLVAASSAGAAAAADATRSALPSPALSDHTARMAFPQQFEWTRRLSTASVATWSPASPDLAEWTPVVVGLSTPAVLAAAAGTAVTPLDLNANEPARPVSTKRRWSESAAAGCTTWSDAAADESNKRRRTSTLSVATTPAEWTSTSPAMLDNASAADAMWSSPLVADANEPLALDLETFNALLNSFSAPTAGGADQAAPAGPLDYVSEWTTLDASAPSSWPTPESSAAASPAALMCDPAWPGATDVLALDAWEADSWRHWTTGVVASGSTTPACPALV</sequence>
<dbReference type="AlphaFoldDB" id="A0A0L0SNT9"/>
<dbReference type="InterPro" id="IPR029790">
    <property type="entry name" value="EFG1/Phd1/StuA"/>
</dbReference>
<evidence type="ECO:0000313" key="7">
    <source>
        <dbReference type="EMBL" id="KNE64044.1"/>
    </source>
</evidence>
<evidence type="ECO:0000256" key="1">
    <source>
        <dbReference type="ARBA" id="ARBA00007247"/>
    </source>
</evidence>
<dbReference type="STRING" id="578462.A0A0L0SNT9"/>
<dbReference type="eggNOG" id="ENOG502QW2C">
    <property type="taxonomic scope" value="Eukaryota"/>
</dbReference>
<keyword evidence="8" id="KW-1185">Reference proteome</keyword>
<dbReference type="SUPFAM" id="SSF54616">
    <property type="entry name" value="DNA-binding domain of Mlu1-box binding protein MBP1"/>
    <property type="match status" value="1"/>
</dbReference>
<feature type="region of interest" description="Disordered" evidence="5">
    <location>
        <begin position="373"/>
        <end position="397"/>
    </location>
</feature>
<dbReference type="GO" id="GO:0043565">
    <property type="term" value="F:sequence-specific DNA binding"/>
    <property type="evidence" value="ECO:0007669"/>
    <property type="project" value="TreeGrafter"/>
</dbReference>
<keyword evidence="3" id="KW-0238">DNA-binding</keyword>
<accession>A0A0L0SNT9</accession>
<dbReference type="OrthoDB" id="5407653at2759"/>
<reference evidence="8" key="2">
    <citation type="submission" date="2009-11" db="EMBL/GenBank/DDBJ databases">
        <title>The Genome Sequence of Allomyces macrogynus strain ATCC 38327.</title>
        <authorList>
            <consortium name="The Broad Institute Genome Sequencing Platform"/>
            <person name="Russ C."/>
            <person name="Cuomo C."/>
            <person name="Shea T."/>
            <person name="Young S.K."/>
            <person name="Zeng Q."/>
            <person name="Koehrsen M."/>
            <person name="Haas B."/>
            <person name="Borodovsky M."/>
            <person name="Guigo R."/>
            <person name="Alvarado L."/>
            <person name="Berlin A."/>
            <person name="Borenstein D."/>
            <person name="Chen Z."/>
            <person name="Engels R."/>
            <person name="Freedman E."/>
            <person name="Gellesch M."/>
            <person name="Goldberg J."/>
            <person name="Griggs A."/>
            <person name="Gujja S."/>
            <person name="Heiman D."/>
            <person name="Hepburn T."/>
            <person name="Howarth C."/>
            <person name="Jen D."/>
            <person name="Larson L."/>
            <person name="Lewis B."/>
            <person name="Mehta T."/>
            <person name="Park D."/>
            <person name="Pearson M."/>
            <person name="Roberts A."/>
            <person name="Saif S."/>
            <person name="Shenoy N."/>
            <person name="Sisk P."/>
            <person name="Stolte C."/>
            <person name="Sykes S."/>
            <person name="Walk T."/>
            <person name="White J."/>
            <person name="Yandava C."/>
            <person name="Burger G."/>
            <person name="Gray M.W."/>
            <person name="Holland P.W.H."/>
            <person name="King N."/>
            <person name="Lang F.B.F."/>
            <person name="Roger A.J."/>
            <person name="Ruiz-Trillo I."/>
            <person name="Lander E."/>
            <person name="Nusbaum C."/>
        </authorList>
    </citation>
    <scope>NUCLEOTIDE SEQUENCE [LARGE SCALE GENOMIC DNA]</scope>
    <source>
        <strain evidence="8">ATCC 38327</strain>
    </source>
</reference>
<dbReference type="VEuPathDB" id="FungiDB:AMAG_09102"/>
<evidence type="ECO:0000313" key="8">
    <source>
        <dbReference type="Proteomes" id="UP000054350"/>
    </source>
</evidence>
<name>A0A0L0SNT9_ALLM3</name>
<feature type="compositionally biased region" description="Polar residues" evidence="5">
    <location>
        <begin position="1"/>
        <end position="17"/>
    </location>
</feature>
<comment type="similarity">
    <text evidence="1">Belongs to the EFG1/PHD1/stuA family.</text>
</comment>
<dbReference type="Proteomes" id="UP000054350">
    <property type="component" value="Unassembled WGS sequence"/>
</dbReference>
<dbReference type="InterPro" id="IPR036887">
    <property type="entry name" value="HTH_APSES_sf"/>
</dbReference>
<feature type="region of interest" description="Disordered" evidence="5">
    <location>
        <begin position="1"/>
        <end position="24"/>
    </location>
</feature>
<dbReference type="SMART" id="SM01252">
    <property type="entry name" value="KilA-N"/>
    <property type="match status" value="1"/>
</dbReference>
<gene>
    <name evidence="7" type="ORF">AMAG_09102</name>
</gene>